<protein>
    <submittedName>
        <fullName evidence="1">Uncharacterized protein</fullName>
    </submittedName>
</protein>
<keyword evidence="2" id="KW-1185">Reference proteome</keyword>
<reference evidence="1" key="1">
    <citation type="submission" date="2023-07" db="EMBL/GenBank/DDBJ databases">
        <title>Black Yeasts Isolated from many extreme environments.</title>
        <authorList>
            <person name="Coleine C."/>
            <person name="Stajich J.E."/>
            <person name="Selbmann L."/>
        </authorList>
    </citation>
    <scope>NUCLEOTIDE SEQUENCE</scope>
    <source>
        <strain evidence="1">CCFEE 5714</strain>
    </source>
</reference>
<evidence type="ECO:0000313" key="2">
    <source>
        <dbReference type="Proteomes" id="UP001281147"/>
    </source>
</evidence>
<proteinExistence type="predicted"/>
<dbReference type="EMBL" id="JAUTXU010000008">
    <property type="protein sequence ID" value="KAK3723704.1"/>
    <property type="molecule type" value="Genomic_DNA"/>
</dbReference>
<name>A0ACC3NV50_9PEZI</name>
<comment type="caution">
    <text evidence="1">The sequence shown here is derived from an EMBL/GenBank/DDBJ whole genome shotgun (WGS) entry which is preliminary data.</text>
</comment>
<organism evidence="1 2">
    <name type="scientific">Vermiconidia calcicola</name>
    <dbReference type="NCBI Taxonomy" id="1690605"/>
    <lineage>
        <taxon>Eukaryota</taxon>
        <taxon>Fungi</taxon>
        <taxon>Dikarya</taxon>
        <taxon>Ascomycota</taxon>
        <taxon>Pezizomycotina</taxon>
        <taxon>Dothideomycetes</taxon>
        <taxon>Dothideomycetidae</taxon>
        <taxon>Mycosphaerellales</taxon>
        <taxon>Extremaceae</taxon>
        <taxon>Vermiconidia</taxon>
    </lineage>
</organism>
<sequence length="208" mass="23881">MASADQVLQIVELLERIFEHLPAEDLPLVQRTSKLFKYVVDQSIILQRRIYREPETVGELHRRWNHLFFQGLREYMPVFIIHGSAILQLDTKILKKEIKASAGANMFLIQPPMKQVLAVWYFEDSPSDSPIPYRVKISTTGLGVTVGTLKLALRGSLEAVVRDNAVTVTSHRLHVHVYDLKEDKQSPARDRRRMTPVCCLSRLPRVRG</sequence>
<dbReference type="Proteomes" id="UP001281147">
    <property type="component" value="Unassembled WGS sequence"/>
</dbReference>
<evidence type="ECO:0000313" key="1">
    <source>
        <dbReference type="EMBL" id="KAK3723704.1"/>
    </source>
</evidence>
<accession>A0ACC3NV50</accession>
<gene>
    <name evidence="1" type="ORF">LTR37_001585</name>
</gene>